<dbReference type="EMBL" id="CABDUW010012631">
    <property type="protein sequence ID" value="VTJ91954.1"/>
    <property type="molecule type" value="Genomic_DNA"/>
</dbReference>
<evidence type="ECO:0000313" key="3">
    <source>
        <dbReference type="Proteomes" id="UP000335636"/>
    </source>
</evidence>
<feature type="non-terminal residue" evidence="2">
    <location>
        <position position="1"/>
    </location>
</feature>
<feature type="non-terminal residue" evidence="2">
    <location>
        <position position="83"/>
    </location>
</feature>
<dbReference type="Proteomes" id="UP000335636">
    <property type="component" value="Unassembled WGS sequence"/>
</dbReference>
<accession>A0A5E4DCG4</accession>
<dbReference type="AlphaFoldDB" id="A0A5E4DCG4"/>
<evidence type="ECO:0000313" key="2">
    <source>
        <dbReference type="EMBL" id="VTJ91954.1"/>
    </source>
</evidence>
<sequence>EHQLEFPQQILKVSTHRQDGARGATTSSAQRPPGPTLLQPADEEGKQKGGPLQDRSKAGGQQDSPQHTAIAADADFPQSSLAP</sequence>
<comment type="caution">
    <text evidence="2">The sequence shown here is derived from an EMBL/GenBank/DDBJ whole genome shotgun (WGS) entry which is preliminary data.</text>
</comment>
<organism evidence="2 3">
    <name type="scientific">Marmota monax</name>
    <name type="common">Woodchuck</name>
    <dbReference type="NCBI Taxonomy" id="9995"/>
    <lineage>
        <taxon>Eukaryota</taxon>
        <taxon>Metazoa</taxon>
        <taxon>Chordata</taxon>
        <taxon>Craniata</taxon>
        <taxon>Vertebrata</taxon>
        <taxon>Euteleostomi</taxon>
        <taxon>Mammalia</taxon>
        <taxon>Eutheria</taxon>
        <taxon>Euarchontoglires</taxon>
        <taxon>Glires</taxon>
        <taxon>Rodentia</taxon>
        <taxon>Sciuromorpha</taxon>
        <taxon>Sciuridae</taxon>
        <taxon>Xerinae</taxon>
        <taxon>Marmotini</taxon>
        <taxon>Marmota</taxon>
    </lineage>
</organism>
<reference evidence="2" key="1">
    <citation type="submission" date="2019-04" db="EMBL/GenBank/DDBJ databases">
        <authorList>
            <person name="Alioto T."/>
            <person name="Alioto T."/>
        </authorList>
    </citation>
    <scope>NUCLEOTIDE SEQUENCE [LARGE SCALE GENOMIC DNA]</scope>
</reference>
<evidence type="ECO:0000256" key="1">
    <source>
        <dbReference type="SAM" id="MobiDB-lite"/>
    </source>
</evidence>
<feature type="region of interest" description="Disordered" evidence="1">
    <location>
        <begin position="1"/>
        <end position="83"/>
    </location>
</feature>
<keyword evidence="3" id="KW-1185">Reference proteome</keyword>
<gene>
    <name evidence="2" type="ORF">MONAX_5E035226</name>
</gene>
<proteinExistence type="predicted"/>
<name>A0A5E4DCG4_MARMO</name>
<protein>
    <submittedName>
        <fullName evidence="2">Uncharacterized protein</fullName>
    </submittedName>
</protein>